<accession>A0A381ZGX3</accession>
<dbReference type="EMBL" id="UINC01021303">
    <property type="protein sequence ID" value="SVA88568.1"/>
    <property type="molecule type" value="Genomic_DNA"/>
</dbReference>
<organism evidence="1">
    <name type="scientific">marine metagenome</name>
    <dbReference type="NCBI Taxonomy" id="408172"/>
    <lineage>
        <taxon>unclassified sequences</taxon>
        <taxon>metagenomes</taxon>
        <taxon>ecological metagenomes</taxon>
    </lineage>
</organism>
<sequence length="30" mass="3256">MVIIGEIHIIPIGLMIDGLEVYGTILYGIV</sequence>
<gene>
    <name evidence="1" type="ORF">METZ01_LOCUS141422</name>
</gene>
<reference evidence="1" key="1">
    <citation type="submission" date="2018-05" db="EMBL/GenBank/DDBJ databases">
        <authorList>
            <person name="Lanie J.A."/>
            <person name="Ng W.-L."/>
            <person name="Kazmierczak K.M."/>
            <person name="Andrzejewski T.M."/>
            <person name="Davidsen T.M."/>
            <person name="Wayne K.J."/>
            <person name="Tettelin H."/>
            <person name="Glass J.I."/>
            <person name="Rusch D."/>
            <person name="Podicherti R."/>
            <person name="Tsui H.-C.T."/>
            <person name="Winkler M.E."/>
        </authorList>
    </citation>
    <scope>NUCLEOTIDE SEQUENCE</scope>
</reference>
<evidence type="ECO:0000313" key="1">
    <source>
        <dbReference type="EMBL" id="SVA88568.1"/>
    </source>
</evidence>
<proteinExistence type="predicted"/>
<dbReference type="AlphaFoldDB" id="A0A381ZGX3"/>
<protein>
    <submittedName>
        <fullName evidence="1">Uncharacterized protein</fullName>
    </submittedName>
</protein>
<name>A0A381ZGX3_9ZZZZ</name>